<dbReference type="AlphaFoldDB" id="A0A0N4YBM0"/>
<dbReference type="Proteomes" id="UP000271162">
    <property type="component" value="Unassembled WGS sequence"/>
</dbReference>
<reference evidence="2 3" key="2">
    <citation type="submission" date="2018-11" db="EMBL/GenBank/DDBJ databases">
        <authorList>
            <consortium name="Pathogen Informatics"/>
        </authorList>
    </citation>
    <scope>NUCLEOTIDE SEQUENCE [LARGE SCALE GENOMIC DNA]</scope>
</reference>
<feature type="transmembrane region" description="Helical" evidence="1">
    <location>
        <begin position="86"/>
        <end position="106"/>
    </location>
</feature>
<evidence type="ECO:0000313" key="4">
    <source>
        <dbReference type="WBParaSite" id="NBR_0001386901-mRNA-1"/>
    </source>
</evidence>
<keyword evidence="1" id="KW-0812">Transmembrane</keyword>
<name>A0A0N4YBM0_NIPBR</name>
<evidence type="ECO:0000256" key="1">
    <source>
        <dbReference type="SAM" id="Phobius"/>
    </source>
</evidence>
<accession>A0A0N4YBM0</accession>
<evidence type="ECO:0000313" key="3">
    <source>
        <dbReference type="Proteomes" id="UP000271162"/>
    </source>
</evidence>
<reference evidence="4" key="1">
    <citation type="submission" date="2017-02" db="UniProtKB">
        <authorList>
            <consortium name="WormBaseParasite"/>
        </authorList>
    </citation>
    <scope>IDENTIFICATION</scope>
</reference>
<feature type="transmembrane region" description="Helical" evidence="1">
    <location>
        <begin position="51"/>
        <end position="79"/>
    </location>
</feature>
<feature type="transmembrane region" description="Helical" evidence="1">
    <location>
        <begin position="268"/>
        <end position="286"/>
    </location>
</feature>
<keyword evidence="3" id="KW-1185">Reference proteome</keyword>
<dbReference type="OMA" id="SSIWLFY"/>
<dbReference type="Gene3D" id="1.20.1070.10">
    <property type="entry name" value="Rhodopsin 7-helix transmembrane proteins"/>
    <property type="match status" value="1"/>
</dbReference>
<evidence type="ECO:0000313" key="2">
    <source>
        <dbReference type="EMBL" id="VDL77459.1"/>
    </source>
</evidence>
<dbReference type="SUPFAM" id="SSF81321">
    <property type="entry name" value="Family A G protein-coupled receptor-like"/>
    <property type="match status" value="1"/>
</dbReference>
<dbReference type="PANTHER" id="PTHR22718:SF36">
    <property type="entry name" value="G_PROTEIN_RECEP_F1_2 DOMAIN-CONTAINING PROTEIN-RELATED"/>
    <property type="match status" value="1"/>
</dbReference>
<feature type="transmembrane region" description="Helical" evidence="1">
    <location>
        <begin position="211"/>
        <end position="238"/>
    </location>
</feature>
<dbReference type="EMBL" id="UYSL01021168">
    <property type="protein sequence ID" value="VDL77459.1"/>
    <property type="molecule type" value="Genomic_DNA"/>
</dbReference>
<dbReference type="WBParaSite" id="NBR_0001386901-mRNA-1">
    <property type="protein sequence ID" value="NBR_0001386901-mRNA-1"/>
    <property type="gene ID" value="NBR_0001386901"/>
</dbReference>
<organism evidence="4">
    <name type="scientific">Nippostrongylus brasiliensis</name>
    <name type="common">Rat hookworm</name>
    <dbReference type="NCBI Taxonomy" id="27835"/>
    <lineage>
        <taxon>Eukaryota</taxon>
        <taxon>Metazoa</taxon>
        <taxon>Ecdysozoa</taxon>
        <taxon>Nematoda</taxon>
        <taxon>Chromadorea</taxon>
        <taxon>Rhabditida</taxon>
        <taxon>Rhabditina</taxon>
        <taxon>Rhabditomorpha</taxon>
        <taxon>Strongyloidea</taxon>
        <taxon>Heligmosomidae</taxon>
        <taxon>Nippostrongylus</taxon>
    </lineage>
</organism>
<feature type="transmembrane region" description="Helical" evidence="1">
    <location>
        <begin position="170"/>
        <end position="191"/>
    </location>
</feature>
<proteinExistence type="predicted"/>
<gene>
    <name evidence="2" type="ORF">NBR_LOCUS13870</name>
</gene>
<feature type="transmembrane region" description="Helical" evidence="1">
    <location>
        <begin position="126"/>
        <end position="149"/>
    </location>
</feature>
<dbReference type="PANTHER" id="PTHR22718">
    <property type="entry name" value="SERPENTINE RECEPTOR, CLASS X"/>
    <property type="match status" value="1"/>
</dbReference>
<protein>
    <submittedName>
        <fullName evidence="4">G_PROTEIN_RECEP_F1_2 domain-containing protein</fullName>
    </submittedName>
</protein>
<keyword evidence="1" id="KW-1133">Transmembrane helix</keyword>
<keyword evidence="1" id="KW-0472">Membrane</keyword>
<sequence>MFPDIAQPHPVGDADSYGSVPTVAGSNWNGDVFGFGGVVLTTPPPPPPRDFLFWLLYACNLFLTTLNLLLNVLLLCALVSRSSRRFYSSFYIIMLVFVSNTAVSSVNDISTTVLFEGLMLSSPPLFAITLLISLATSFYSTVLIFLLGLSRFAVFCHTALGKALMKAKTLLVALVCSFVFSLFAGCIIYKVSGFSTWFDEKENTMLRGARYPTLLTVSCYMFYAIPLLSTVFYGFCFVSLRSQRLQALSGSTTLLLNRAEKNTLKQGVIILTFYLISLVIHIYLRFNCPKNNMPYFVLSRIEIGTSTIAQLTIPISTLAFSKDIRHSLWLIMTCAALQSSSLMQAIQKIHRIRPGSVTSERKNPK</sequence>